<name>A0ABV4WWW9_9CYAN</name>
<dbReference type="PANTHER" id="PTHR30570:SF1">
    <property type="entry name" value="PHOSPHATE-BINDING PROTEIN PSTS"/>
    <property type="match status" value="1"/>
</dbReference>
<dbReference type="CDD" id="cd13566">
    <property type="entry name" value="PBP2_phosphate"/>
    <property type="match status" value="1"/>
</dbReference>
<keyword evidence="2" id="KW-0812">Transmembrane</keyword>
<comment type="caution">
    <text evidence="4">The sequence shown here is derived from an EMBL/GenBank/DDBJ whole genome shotgun (WGS) entry which is preliminary data.</text>
</comment>
<feature type="transmembrane region" description="Helical" evidence="2">
    <location>
        <begin position="7"/>
        <end position="28"/>
    </location>
</feature>
<dbReference type="InterPro" id="IPR024370">
    <property type="entry name" value="PBP_domain"/>
</dbReference>
<keyword evidence="2" id="KW-0472">Membrane</keyword>
<dbReference type="EMBL" id="JBHFNT010000316">
    <property type="protein sequence ID" value="MFB2839620.1"/>
    <property type="molecule type" value="Genomic_DNA"/>
</dbReference>
<dbReference type="SUPFAM" id="SSF53850">
    <property type="entry name" value="Periplasmic binding protein-like II"/>
    <property type="match status" value="1"/>
</dbReference>
<dbReference type="RefSeq" id="WP_413281885.1">
    <property type="nucleotide sequence ID" value="NZ_JBHFNT010000316.1"/>
</dbReference>
<evidence type="ECO:0000313" key="4">
    <source>
        <dbReference type="EMBL" id="MFB2839620.1"/>
    </source>
</evidence>
<keyword evidence="2" id="KW-1133">Transmembrane helix</keyword>
<accession>A0ABV4WWW9</accession>
<proteinExistence type="predicted"/>
<organism evidence="4 5">
    <name type="scientific">Floridaenema evergladense BLCC-F167</name>
    <dbReference type="NCBI Taxonomy" id="3153639"/>
    <lineage>
        <taxon>Bacteria</taxon>
        <taxon>Bacillati</taxon>
        <taxon>Cyanobacteriota</taxon>
        <taxon>Cyanophyceae</taxon>
        <taxon>Oscillatoriophycideae</taxon>
        <taxon>Aerosakkonematales</taxon>
        <taxon>Aerosakkonemataceae</taxon>
        <taxon>Floridanema</taxon>
        <taxon>Floridanema evergladense</taxon>
    </lineage>
</organism>
<evidence type="ECO:0000259" key="3">
    <source>
        <dbReference type="Pfam" id="PF12849"/>
    </source>
</evidence>
<dbReference type="Gene3D" id="3.40.190.10">
    <property type="entry name" value="Periplasmic binding protein-like II"/>
    <property type="match status" value="2"/>
</dbReference>
<dbReference type="PANTHER" id="PTHR30570">
    <property type="entry name" value="PERIPLASMIC PHOSPHATE BINDING COMPONENT OF PHOSPHATE ABC TRANSPORTER"/>
    <property type="match status" value="1"/>
</dbReference>
<keyword evidence="5" id="KW-1185">Reference proteome</keyword>
<keyword evidence="1" id="KW-0732">Signal</keyword>
<dbReference type="Proteomes" id="UP001576780">
    <property type="component" value="Unassembled WGS sequence"/>
</dbReference>
<evidence type="ECO:0000256" key="1">
    <source>
        <dbReference type="ARBA" id="ARBA00022729"/>
    </source>
</evidence>
<dbReference type="InterPro" id="IPR050811">
    <property type="entry name" value="Phosphate_ABC_transporter"/>
</dbReference>
<evidence type="ECO:0000313" key="5">
    <source>
        <dbReference type="Proteomes" id="UP001576780"/>
    </source>
</evidence>
<dbReference type="Pfam" id="PF12849">
    <property type="entry name" value="PBP_like_2"/>
    <property type="match status" value="1"/>
</dbReference>
<evidence type="ECO:0000256" key="2">
    <source>
        <dbReference type="SAM" id="Phobius"/>
    </source>
</evidence>
<reference evidence="4 5" key="1">
    <citation type="submission" date="2024-09" db="EMBL/GenBank/DDBJ databases">
        <title>Floridaenema gen nov. (Aerosakkonemataceae, Aerosakkonematales ord. nov., Cyanobacteria) from benthic tropical and subtropical fresh waters, with the description of four new species.</title>
        <authorList>
            <person name="Moretto J.A."/>
            <person name="Berthold D.E."/>
            <person name="Lefler F.W."/>
            <person name="Huang I.-S."/>
            <person name="Laughinghouse H. IV."/>
        </authorList>
    </citation>
    <scope>NUCLEOTIDE SEQUENCE [LARGE SCALE GENOMIC DNA]</scope>
    <source>
        <strain evidence="4 5">BLCC-F167</strain>
    </source>
</reference>
<feature type="domain" description="PBP" evidence="3">
    <location>
        <begin position="69"/>
        <end position="330"/>
    </location>
</feature>
<protein>
    <submittedName>
        <fullName evidence="4">PstS family phosphate ABC transporter substrate-binding protein</fullName>
    </submittedName>
</protein>
<gene>
    <name evidence="4" type="ORF">ACE1CA_34445</name>
</gene>
<sequence length="347" mass="37859">MSQKNETITLIFILLITLGLLGVVAWWLSQNLGFNIDIFSQTKPNNSTSGNPNSSNDFAQVQNVPSGLFNYGGSTTWAPIRSLVDPKIQKARPEFKLRYIDPIGSPPGSTAGIKMLIDGQIAIAQSSRPILDKEYELAQKRGFSLQQISIAIDGIAVAVNPSLNISGLTIDQLRSIYNGQITNWKQVGGPDLIIKPFSRPKNASGSVDIFLQEVTKSENFAANVELIGTTTLALRKIASTPGSIYFASAPEVVPQCTIKPIAIGRKQSEFVAPYQKPFVPLSQCPTRRNQLNQAAFQQGKYPLTRNLFVIVKQNGQIDRQAGEAYANLLLTGEGQELITKAGFIPIR</sequence>